<feature type="transmembrane region" description="Helical" evidence="1">
    <location>
        <begin position="201"/>
        <end position="221"/>
    </location>
</feature>
<dbReference type="AlphaFoldDB" id="A0A6N4QPT6"/>
<organism evidence="2 3">
    <name type="scientific">Leptospira kanakyensis</name>
    <dbReference type="NCBI Taxonomy" id="2484968"/>
    <lineage>
        <taxon>Bacteria</taxon>
        <taxon>Pseudomonadati</taxon>
        <taxon>Spirochaetota</taxon>
        <taxon>Spirochaetia</taxon>
        <taxon>Leptospirales</taxon>
        <taxon>Leptospiraceae</taxon>
        <taxon>Leptospira</taxon>
    </lineage>
</organism>
<evidence type="ECO:0000256" key="1">
    <source>
        <dbReference type="SAM" id="Phobius"/>
    </source>
</evidence>
<keyword evidence="1" id="KW-0812">Transmembrane</keyword>
<feature type="transmembrane region" description="Helical" evidence="1">
    <location>
        <begin position="102"/>
        <end position="120"/>
    </location>
</feature>
<feature type="transmembrane region" description="Helical" evidence="1">
    <location>
        <begin position="79"/>
        <end position="95"/>
    </location>
</feature>
<feature type="transmembrane region" description="Helical" evidence="1">
    <location>
        <begin position="150"/>
        <end position="169"/>
    </location>
</feature>
<name>A0A6N4QPT6_9LEPT</name>
<dbReference type="OrthoDB" id="7630683at2"/>
<gene>
    <name evidence="2" type="ORF">EHQ18_00220</name>
</gene>
<dbReference type="Proteomes" id="UP000297239">
    <property type="component" value="Unassembled WGS sequence"/>
</dbReference>
<dbReference type="RefSeq" id="WP_135631741.1">
    <property type="nucleotide sequence ID" value="NZ_JAMQQA010000001.1"/>
</dbReference>
<keyword evidence="1" id="KW-1133">Transmembrane helix</keyword>
<dbReference type="EMBL" id="RQFF01000007">
    <property type="protein sequence ID" value="TGK76425.1"/>
    <property type="molecule type" value="Genomic_DNA"/>
</dbReference>
<reference evidence="2" key="1">
    <citation type="journal article" date="2019" name="PLoS Negl. Trop. Dis.">
        <title>Revisiting the worldwide diversity of Leptospira species in the environment.</title>
        <authorList>
            <person name="Vincent A.T."/>
            <person name="Schiettekatte O."/>
            <person name="Bourhy P."/>
            <person name="Veyrier F.J."/>
            <person name="Picardeau M."/>
        </authorList>
    </citation>
    <scope>NUCLEOTIDE SEQUENCE [LARGE SCALE GENOMIC DNA]</scope>
    <source>
        <strain evidence="2">201800293</strain>
    </source>
</reference>
<evidence type="ECO:0000313" key="3">
    <source>
        <dbReference type="Proteomes" id="UP000297239"/>
    </source>
</evidence>
<protein>
    <submittedName>
        <fullName evidence="2">Uncharacterized protein</fullName>
    </submittedName>
</protein>
<keyword evidence="1" id="KW-0472">Membrane</keyword>
<comment type="caution">
    <text evidence="2">The sequence shown here is derived from an EMBL/GenBank/DDBJ whole genome shotgun (WGS) entry which is preliminary data.</text>
</comment>
<evidence type="ECO:0000313" key="2">
    <source>
        <dbReference type="EMBL" id="TGK76425.1"/>
    </source>
</evidence>
<feature type="transmembrane region" description="Helical" evidence="1">
    <location>
        <begin position="176"/>
        <end position="195"/>
    </location>
</feature>
<accession>A0A6N4QPT6</accession>
<feature type="transmembrane region" description="Helical" evidence="1">
    <location>
        <begin position="9"/>
        <end position="28"/>
    </location>
</feature>
<proteinExistence type="predicted"/>
<keyword evidence="3" id="KW-1185">Reference proteome</keyword>
<sequence length="224" mass="25695">MRSKFTKKIIVFFGFLTLFLSLIGIFVYPSQAALNKGFRTPIIAFEFAKSADDIKFITGNEEEPKKIRSEMRAGQKLDILFPFFYAGLIFSLIYSESKKINLLVLVGLVASSIIIPFDLYENYILDQILFRLDSLKDVSDLFPQLEVATWWKWGAIAIATFVLSLEFFIKKQWFNGLISFFAGASILCTWISGSNGYVAEIMMGFVSLFFVYFGIRSLILYRKF</sequence>